<evidence type="ECO:0000256" key="1">
    <source>
        <dbReference type="ARBA" id="ARBA00009512"/>
    </source>
</evidence>
<reference evidence="4" key="1">
    <citation type="journal article" date="2020" name="mSystems">
        <title>Genome- and Community-Level Interaction Insights into Carbon Utilization and Element Cycling Functions of Hydrothermarchaeota in Hydrothermal Sediment.</title>
        <authorList>
            <person name="Zhou Z."/>
            <person name="Liu Y."/>
            <person name="Xu W."/>
            <person name="Pan J."/>
            <person name="Luo Z.H."/>
            <person name="Li M."/>
        </authorList>
    </citation>
    <scope>NUCLEOTIDE SEQUENCE [LARGE SCALE GENOMIC DNA]</scope>
    <source>
        <strain evidence="4">HyVt-237</strain>
    </source>
</reference>
<dbReference type="Pfam" id="PF01250">
    <property type="entry name" value="Ribosomal_S6"/>
    <property type="match status" value="1"/>
</dbReference>
<dbReference type="InterPro" id="IPR014717">
    <property type="entry name" value="Transl_elong_EF1B/ribsomal_bS6"/>
</dbReference>
<dbReference type="GO" id="GO:0070181">
    <property type="term" value="F:small ribosomal subunit rRNA binding"/>
    <property type="evidence" value="ECO:0007669"/>
    <property type="project" value="TreeGrafter"/>
</dbReference>
<dbReference type="PANTHER" id="PTHR21011">
    <property type="entry name" value="MITOCHONDRIAL 28S RIBOSOMAL PROTEIN S6"/>
    <property type="match status" value="1"/>
</dbReference>
<accession>A0A7C0XAE6</accession>
<dbReference type="AlphaFoldDB" id="A0A7C0XAE6"/>
<name>A0A7C0XAE6_UNCW3</name>
<feature type="non-terminal residue" evidence="4">
    <location>
        <position position="1"/>
    </location>
</feature>
<comment type="similarity">
    <text evidence="1">Belongs to the bacterial ribosomal protein bS6 family.</text>
</comment>
<proteinExistence type="inferred from homology"/>
<dbReference type="GO" id="GO:0006412">
    <property type="term" value="P:translation"/>
    <property type="evidence" value="ECO:0007669"/>
    <property type="project" value="InterPro"/>
</dbReference>
<protein>
    <recommendedName>
        <fullName evidence="2">Small ribosomal subunit protein bS6</fullName>
    </recommendedName>
    <alternativeName>
        <fullName evidence="3">30S ribosomal protein S6</fullName>
    </alternativeName>
</protein>
<keyword evidence="4" id="KW-0687">Ribonucleoprotein</keyword>
<evidence type="ECO:0000256" key="2">
    <source>
        <dbReference type="ARBA" id="ARBA00035294"/>
    </source>
</evidence>
<dbReference type="NCBIfam" id="TIGR00166">
    <property type="entry name" value="S6"/>
    <property type="match status" value="1"/>
</dbReference>
<dbReference type="GO" id="GO:0003735">
    <property type="term" value="F:structural constituent of ribosome"/>
    <property type="evidence" value="ECO:0007669"/>
    <property type="project" value="InterPro"/>
</dbReference>
<evidence type="ECO:0000313" key="4">
    <source>
        <dbReference type="EMBL" id="HDM89824.1"/>
    </source>
</evidence>
<dbReference type="GO" id="GO:0005840">
    <property type="term" value="C:ribosome"/>
    <property type="evidence" value="ECO:0007669"/>
    <property type="project" value="UniProtKB-KW"/>
</dbReference>
<dbReference type="InterPro" id="IPR035980">
    <property type="entry name" value="Ribosomal_bS6_sf"/>
</dbReference>
<dbReference type="SUPFAM" id="SSF54995">
    <property type="entry name" value="Ribosomal protein S6"/>
    <property type="match status" value="1"/>
</dbReference>
<comment type="caution">
    <text evidence="4">The sequence shown here is derived from an EMBL/GenBank/DDBJ whole genome shotgun (WGS) entry which is preliminary data.</text>
</comment>
<dbReference type="InterPro" id="IPR020814">
    <property type="entry name" value="Ribosomal_S6_plastid/chlpt"/>
</dbReference>
<dbReference type="PANTHER" id="PTHR21011:SF1">
    <property type="entry name" value="SMALL RIBOSOMAL SUBUNIT PROTEIN BS6M"/>
    <property type="match status" value="1"/>
</dbReference>
<organism evidence="4">
    <name type="scientific">candidate division WOR-3 bacterium</name>
    <dbReference type="NCBI Taxonomy" id="2052148"/>
    <lineage>
        <taxon>Bacteria</taxon>
        <taxon>Bacteria division WOR-3</taxon>
    </lineage>
</organism>
<dbReference type="GO" id="GO:0005737">
    <property type="term" value="C:cytoplasm"/>
    <property type="evidence" value="ECO:0007669"/>
    <property type="project" value="UniProtKB-ARBA"/>
</dbReference>
<dbReference type="Gene3D" id="3.30.70.60">
    <property type="match status" value="1"/>
</dbReference>
<sequence length="103" mass="12087">KGPKGGEEVRDYEMMVIINPDLGDEEVSQVLEKFKEIIAQGGGELEKIEEWGKRKLAYEIKHKKEGYYAIFYFKGQPDLPDRLRREIRLNPDVYRGMIIRRGD</sequence>
<dbReference type="CDD" id="cd00473">
    <property type="entry name" value="bS6"/>
    <property type="match status" value="1"/>
</dbReference>
<dbReference type="Proteomes" id="UP000885931">
    <property type="component" value="Unassembled WGS sequence"/>
</dbReference>
<evidence type="ECO:0000256" key="3">
    <source>
        <dbReference type="ARBA" id="ARBA00035520"/>
    </source>
</evidence>
<dbReference type="EMBL" id="DRBW01000048">
    <property type="protein sequence ID" value="HDM89824.1"/>
    <property type="molecule type" value="Genomic_DNA"/>
</dbReference>
<dbReference type="HAMAP" id="MF_00360">
    <property type="entry name" value="Ribosomal_bS6"/>
    <property type="match status" value="1"/>
</dbReference>
<dbReference type="InterPro" id="IPR000529">
    <property type="entry name" value="Ribosomal_bS6"/>
</dbReference>
<keyword evidence="4" id="KW-0689">Ribosomal protein</keyword>
<gene>
    <name evidence="4" type="primary">rpsF</name>
    <name evidence="4" type="ORF">ENG67_01275</name>
</gene>